<accession>U1HTD3</accession>
<protein>
    <recommendedName>
        <fullName evidence="5">Transmembrane protein</fullName>
    </recommendedName>
</protein>
<dbReference type="RefSeq" id="XP_007800541.1">
    <property type="nucleotide sequence ID" value="XM_007802350.1"/>
</dbReference>
<evidence type="ECO:0000313" key="3">
    <source>
        <dbReference type="EMBL" id="ERF73840.1"/>
    </source>
</evidence>
<name>U1HTD3_ENDPU</name>
<dbReference type="EMBL" id="KE720921">
    <property type="protein sequence ID" value="ERF73840.1"/>
    <property type="molecule type" value="Genomic_DNA"/>
</dbReference>
<reference evidence="4" key="1">
    <citation type="journal article" date="2014" name="BMC Genomics">
        <title>Genome characteristics reveal the impact of lichenization on lichen-forming fungus Endocarpon pusillum Hedwig (Verrucariales, Ascomycota).</title>
        <authorList>
            <person name="Wang Y.-Y."/>
            <person name="Liu B."/>
            <person name="Zhang X.-Y."/>
            <person name="Zhou Q.-M."/>
            <person name="Zhang T."/>
            <person name="Li H."/>
            <person name="Yu Y.-F."/>
            <person name="Zhang X.-L."/>
            <person name="Hao X.-Y."/>
            <person name="Wang M."/>
            <person name="Wang L."/>
            <person name="Wei J.-C."/>
        </authorList>
    </citation>
    <scope>NUCLEOTIDE SEQUENCE [LARGE SCALE GENOMIC DNA]</scope>
    <source>
        <strain evidence="4">Z07020 / HMAS-L-300199</strain>
    </source>
</reference>
<keyword evidence="2" id="KW-1133">Transmembrane helix</keyword>
<evidence type="ECO:0000256" key="1">
    <source>
        <dbReference type="SAM" id="MobiDB-lite"/>
    </source>
</evidence>
<sequence>MKFIPSPIPIPIPVTMPAPNPPQADPLLSPPNLLSPRDLALPLPLHSALIVMGSIWLALIFVLLAFMVVGPILGACLATRRRRGGWAKSWSSDVGSSEGRGGSVDGSLREGDVWDPGKVTGGWGVWVR</sequence>
<dbReference type="AlphaFoldDB" id="U1HTD3"/>
<evidence type="ECO:0008006" key="5">
    <source>
        <dbReference type="Google" id="ProtNLM"/>
    </source>
</evidence>
<gene>
    <name evidence="3" type="ORF">EPUS_05545</name>
</gene>
<organism evidence="3 4">
    <name type="scientific">Endocarpon pusillum (strain Z07020 / HMAS-L-300199)</name>
    <name type="common">Lichen-forming fungus</name>
    <dbReference type="NCBI Taxonomy" id="1263415"/>
    <lineage>
        <taxon>Eukaryota</taxon>
        <taxon>Fungi</taxon>
        <taxon>Dikarya</taxon>
        <taxon>Ascomycota</taxon>
        <taxon>Pezizomycotina</taxon>
        <taxon>Eurotiomycetes</taxon>
        <taxon>Chaetothyriomycetidae</taxon>
        <taxon>Verrucariales</taxon>
        <taxon>Verrucariaceae</taxon>
        <taxon>Endocarpon</taxon>
    </lineage>
</organism>
<keyword evidence="2" id="KW-0472">Membrane</keyword>
<keyword evidence="4" id="KW-1185">Reference proteome</keyword>
<evidence type="ECO:0000256" key="2">
    <source>
        <dbReference type="SAM" id="Phobius"/>
    </source>
</evidence>
<feature type="transmembrane region" description="Helical" evidence="2">
    <location>
        <begin position="45"/>
        <end position="78"/>
    </location>
</feature>
<evidence type="ECO:0000313" key="4">
    <source>
        <dbReference type="Proteomes" id="UP000019373"/>
    </source>
</evidence>
<dbReference type="GeneID" id="19240493"/>
<proteinExistence type="predicted"/>
<keyword evidence="2" id="KW-0812">Transmembrane</keyword>
<dbReference type="Proteomes" id="UP000019373">
    <property type="component" value="Unassembled WGS sequence"/>
</dbReference>
<dbReference type="HOGENOM" id="CLU_1959564_0_0_1"/>
<feature type="region of interest" description="Disordered" evidence="1">
    <location>
        <begin position="84"/>
        <end position="112"/>
    </location>
</feature>